<proteinExistence type="predicted"/>
<name>A0AAV7N162_PLEWA</name>
<feature type="region of interest" description="Disordered" evidence="1">
    <location>
        <begin position="84"/>
        <end position="103"/>
    </location>
</feature>
<comment type="caution">
    <text evidence="2">The sequence shown here is derived from an EMBL/GenBank/DDBJ whole genome shotgun (WGS) entry which is preliminary data.</text>
</comment>
<accession>A0AAV7N162</accession>
<evidence type="ECO:0000313" key="3">
    <source>
        <dbReference type="Proteomes" id="UP001066276"/>
    </source>
</evidence>
<dbReference type="AlphaFoldDB" id="A0AAV7N162"/>
<keyword evidence="3" id="KW-1185">Reference proteome</keyword>
<evidence type="ECO:0000313" key="2">
    <source>
        <dbReference type="EMBL" id="KAJ1108409.1"/>
    </source>
</evidence>
<evidence type="ECO:0000256" key="1">
    <source>
        <dbReference type="SAM" id="MobiDB-lite"/>
    </source>
</evidence>
<organism evidence="2 3">
    <name type="scientific">Pleurodeles waltl</name>
    <name type="common">Iberian ribbed newt</name>
    <dbReference type="NCBI Taxonomy" id="8319"/>
    <lineage>
        <taxon>Eukaryota</taxon>
        <taxon>Metazoa</taxon>
        <taxon>Chordata</taxon>
        <taxon>Craniata</taxon>
        <taxon>Vertebrata</taxon>
        <taxon>Euteleostomi</taxon>
        <taxon>Amphibia</taxon>
        <taxon>Batrachia</taxon>
        <taxon>Caudata</taxon>
        <taxon>Salamandroidea</taxon>
        <taxon>Salamandridae</taxon>
        <taxon>Pleurodelinae</taxon>
        <taxon>Pleurodeles</taxon>
    </lineage>
</organism>
<sequence>MALGPEPSGLGPTRALTRIHNGDHIEARNAIKRPAARPPGARGFRLWRSGRNLPAWAPPEHSLAFMPAPRLSWGARHNGDHIEARNAIKRPAERPPGARGFRLWRSGRNLPAWAPPSTHSHSCRRPGSAGAPAITATI</sequence>
<protein>
    <submittedName>
        <fullName evidence="2">Uncharacterized protein</fullName>
    </submittedName>
</protein>
<gene>
    <name evidence="2" type="ORF">NDU88_005785</name>
</gene>
<dbReference type="EMBL" id="JANPWB010000013">
    <property type="protein sequence ID" value="KAJ1108409.1"/>
    <property type="molecule type" value="Genomic_DNA"/>
</dbReference>
<feature type="region of interest" description="Disordered" evidence="1">
    <location>
        <begin position="114"/>
        <end position="138"/>
    </location>
</feature>
<feature type="compositionally biased region" description="Basic and acidic residues" evidence="1">
    <location>
        <begin position="84"/>
        <end position="93"/>
    </location>
</feature>
<reference evidence="2" key="1">
    <citation type="journal article" date="2022" name="bioRxiv">
        <title>Sequencing and chromosome-scale assembly of the giantPleurodeles waltlgenome.</title>
        <authorList>
            <person name="Brown T."/>
            <person name="Elewa A."/>
            <person name="Iarovenko S."/>
            <person name="Subramanian E."/>
            <person name="Araus A.J."/>
            <person name="Petzold A."/>
            <person name="Susuki M."/>
            <person name="Suzuki K.-i.T."/>
            <person name="Hayashi T."/>
            <person name="Toyoda A."/>
            <person name="Oliveira C."/>
            <person name="Osipova E."/>
            <person name="Leigh N.D."/>
            <person name="Simon A."/>
            <person name="Yun M.H."/>
        </authorList>
    </citation>
    <scope>NUCLEOTIDE SEQUENCE</scope>
    <source>
        <strain evidence="2">20211129_DDA</strain>
        <tissue evidence="2">Liver</tissue>
    </source>
</reference>
<dbReference type="Proteomes" id="UP001066276">
    <property type="component" value="Chromosome 9"/>
</dbReference>